<dbReference type="Proteomes" id="UP000321797">
    <property type="component" value="Unassembled WGS sequence"/>
</dbReference>
<gene>
    <name evidence="1" type="ORF">E6Q54_13085</name>
</gene>
<name>A0A5C7Y0D8_9MYCO</name>
<accession>A0A5C7Y0D8</accession>
<protein>
    <submittedName>
        <fullName evidence="1">Uncharacterized protein</fullName>
    </submittedName>
</protein>
<evidence type="ECO:0000313" key="2">
    <source>
        <dbReference type="Proteomes" id="UP000321797"/>
    </source>
</evidence>
<dbReference type="AlphaFoldDB" id="A0A5C7Y0D8"/>
<sequence length="129" mass="13057">MGFVSLALAVVAATRPAAEPTFSTAQGTSAKTNLCDRFKPAMNAIHIETNGPDPGLGRTALLNGALALQGAAANPALDPIYRDAAQAGASAYQDLVVVSSSGKAGDPQFDSAVNNANAKERALKDLCGD</sequence>
<evidence type="ECO:0000313" key="1">
    <source>
        <dbReference type="EMBL" id="TXI55200.1"/>
    </source>
</evidence>
<organism evidence="1 2">
    <name type="scientific">Mycolicibacter arupensis</name>
    <dbReference type="NCBI Taxonomy" id="342002"/>
    <lineage>
        <taxon>Bacteria</taxon>
        <taxon>Bacillati</taxon>
        <taxon>Actinomycetota</taxon>
        <taxon>Actinomycetes</taxon>
        <taxon>Mycobacteriales</taxon>
        <taxon>Mycobacteriaceae</taxon>
        <taxon>Mycolicibacter</taxon>
    </lineage>
</organism>
<reference evidence="1 2" key="1">
    <citation type="submission" date="2018-09" db="EMBL/GenBank/DDBJ databases">
        <title>Metagenome Assembled Genomes from an Advanced Water Purification Facility.</title>
        <authorList>
            <person name="Stamps B.W."/>
            <person name="Spear J.R."/>
        </authorList>
    </citation>
    <scope>NUCLEOTIDE SEQUENCE [LARGE SCALE GENOMIC DNA]</scope>
    <source>
        <strain evidence="1">Bin_29_2</strain>
    </source>
</reference>
<proteinExistence type="predicted"/>
<comment type="caution">
    <text evidence="1">The sequence shown here is derived from an EMBL/GenBank/DDBJ whole genome shotgun (WGS) entry which is preliminary data.</text>
</comment>
<dbReference type="EMBL" id="SSGD01000072">
    <property type="protein sequence ID" value="TXI55200.1"/>
    <property type="molecule type" value="Genomic_DNA"/>
</dbReference>